<dbReference type="EMBL" id="JARQWQ010000017">
    <property type="protein sequence ID" value="KAK2566229.1"/>
    <property type="molecule type" value="Genomic_DNA"/>
</dbReference>
<protein>
    <submittedName>
        <fullName evidence="1">Uncharacterized protein</fullName>
    </submittedName>
</protein>
<evidence type="ECO:0000313" key="1">
    <source>
        <dbReference type="EMBL" id="KAK2566229.1"/>
    </source>
</evidence>
<keyword evidence="2" id="KW-1185">Reference proteome</keyword>
<organism evidence="1 2">
    <name type="scientific">Acropora cervicornis</name>
    <name type="common">Staghorn coral</name>
    <dbReference type="NCBI Taxonomy" id="6130"/>
    <lineage>
        <taxon>Eukaryota</taxon>
        <taxon>Metazoa</taxon>
        <taxon>Cnidaria</taxon>
        <taxon>Anthozoa</taxon>
        <taxon>Hexacorallia</taxon>
        <taxon>Scleractinia</taxon>
        <taxon>Astrocoeniina</taxon>
        <taxon>Acroporidae</taxon>
        <taxon>Acropora</taxon>
    </lineage>
</organism>
<reference evidence="1" key="2">
    <citation type="journal article" date="2023" name="Science">
        <title>Genomic signatures of disease resistance in endangered staghorn corals.</title>
        <authorList>
            <person name="Vollmer S.V."/>
            <person name="Selwyn J.D."/>
            <person name="Despard B.A."/>
            <person name="Roesel C.L."/>
        </authorList>
    </citation>
    <scope>NUCLEOTIDE SEQUENCE</scope>
    <source>
        <strain evidence="1">K2</strain>
    </source>
</reference>
<gene>
    <name evidence="1" type="ORF">P5673_009699</name>
</gene>
<accession>A0AAD9QRV8</accession>
<evidence type="ECO:0000313" key="2">
    <source>
        <dbReference type="Proteomes" id="UP001249851"/>
    </source>
</evidence>
<reference evidence="1" key="1">
    <citation type="journal article" date="2023" name="G3 (Bethesda)">
        <title>Whole genome assembly and annotation of the endangered Caribbean coral Acropora cervicornis.</title>
        <authorList>
            <person name="Selwyn J.D."/>
            <person name="Vollmer S.V."/>
        </authorList>
    </citation>
    <scope>NUCLEOTIDE SEQUENCE</scope>
    <source>
        <strain evidence="1">K2</strain>
    </source>
</reference>
<dbReference type="AlphaFoldDB" id="A0AAD9QRV8"/>
<comment type="caution">
    <text evidence="1">The sequence shown here is derived from an EMBL/GenBank/DDBJ whole genome shotgun (WGS) entry which is preliminary data.</text>
</comment>
<proteinExistence type="predicted"/>
<dbReference type="Proteomes" id="UP001249851">
    <property type="component" value="Unassembled WGS sequence"/>
</dbReference>
<sequence>MVHQPYADLSDLLDSPLDETTVQVANNTGTSEDPFYGEGTRGITETMFSRTEEVARCIQLMQQSCIDNNLASEVTIPPFMNHSFEEICWQAHDSRRAVVVVLLNPSSHHNQSRSAMLRLCVVHEINLTTQTSLFTSPNAKTVGTLYGHGDYDQIIILAPSSQQTPVFVDRVGGT</sequence>
<name>A0AAD9QRV8_ACRCE</name>